<dbReference type="PANTHER" id="PTHR42959">
    <property type="entry name" value="CARBAMOYLTRANSFERASE"/>
    <property type="match status" value="1"/>
</dbReference>
<evidence type="ECO:0000256" key="7">
    <source>
        <dbReference type="ARBA" id="ARBA00048220"/>
    </source>
</evidence>
<dbReference type="Gene3D" id="3.90.870.50">
    <property type="match status" value="1"/>
</dbReference>
<dbReference type="Proteomes" id="UP000253141">
    <property type="component" value="Unassembled WGS sequence"/>
</dbReference>
<dbReference type="InterPro" id="IPR011125">
    <property type="entry name" value="Znf_HypF"/>
</dbReference>
<evidence type="ECO:0000256" key="2">
    <source>
        <dbReference type="ARBA" id="ARBA00008097"/>
    </source>
</evidence>
<dbReference type="InterPro" id="IPR017945">
    <property type="entry name" value="DHBP_synth_RibB-like_a/b_dom"/>
</dbReference>
<name>A0A369I9C9_9BACT</name>
<accession>A0A369I9C9</accession>
<dbReference type="InterPro" id="IPR004421">
    <property type="entry name" value="Carbamoyltransferase_HypF"/>
</dbReference>
<dbReference type="InterPro" id="IPR041440">
    <property type="entry name" value="HypF_C"/>
</dbReference>
<keyword evidence="12" id="KW-0808">Transferase</keyword>
<evidence type="ECO:0000313" key="13">
    <source>
        <dbReference type="Proteomes" id="UP000253141"/>
    </source>
</evidence>
<keyword evidence="6" id="KW-0862">Zinc</keyword>
<feature type="active site" evidence="9">
    <location>
        <position position="45"/>
    </location>
</feature>
<feature type="active site" evidence="9">
    <location>
        <position position="27"/>
    </location>
</feature>
<dbReference type="InterPro" id="IPR036046">
    <property type="entry name" value="Acylphosphatase-like_dom_sf"/>
</dbReference>
<dbReference type="GO" id="GO:0016743">
    <property type="term" value="F:carboxyl- or carbamoyltransferase activity"/>
    <property type="evidence" value="ECO:0007669"/>
    <property type="project" value="UniProtKB-UniRule"/>
</dbReference>
<dbReference type="PIRSF" id="PIRSF006256">
    <property type="entry name" value="CMPcnvr_hdrg_mat"/>
    <property type="match status" value="1"/>
</dbReference>
<dbReference type="NCBIfam" id="TIGR00143">
    <property type="entry name" value="hypF"/>
    <property type="match status" value="1"/>
</dbReference>
<evidence type="ECO:0000256" key="6">
    <source>
        <dbReference type="ARBA" id="ARBA00022833"/>
    </source>
</evidence>
<comment type="catalytic activity">
    <reaction evidence="7">
        <text>C-terminal L-cysteinyl-[HypE protein] + carbamoyl phosphate + ATP + H2O = C-terminal S-carboxamide-L-cysteinyl-[HypE protein] + AMP + phosphate + diphosphate + H(+)</text>
        <dbReference type="Rhea" id="RHEA:55636"/>
        <dbReference type="Rhea" id="RHEA-COMP:14247"/>
        <dbReference type="Rhea" id="RHEA-COMP:14392"/>
        <dbReference type="ChEBI" id="CHEBI:15377"/>
        <dbReference type="ChEBI" id="CHEBI:15378"/>
        <dbReference type="ChEBI" id="CHEBI:30616"/>
        <dbReference type="ChEBI" id="CHEBI:33019"/>
        <dbReference type="ChEBI" id="CHEBI:43474"/>
        <dbReference type="ChEBI" id="CHEBI:58228"/>
        <dbReference type="ChEBI" id="CHEBI:76913"/>
        <dbReference type="ChEBI" id="CHEBI:139126"/>
        <dbReference type="ChEBI" id="CHEBI:456215"/>
    </reaction>
</comment>
<dbReference type="SUPFAM" id="SSF54975">
    <property type="entry name" value="Acylphosphatase/BLUF domain-like"/>
    <property type="match status" value="1"/>
</dbReference>
<dbReference type="EC" id="6.2.-.-" evidence="8"/>
<dbReference type="Gene3D" id="3.30.420.40">
    <property type="match status" value="1"/>
</dbReference>
<dbReference type="Pfam" id="PF17788">
    <property type="entry name" value="HypF_C"/>
    <property type="match status" value="1"/>
</dbReference>
<dbReference type="GO" id="GO:0016874">
    <property type="term" value="F:ligase activity"/>
    <property type="evidence" value="ECO:0007669"/>
    <property type="project" value="UniProtKB-UniRule"/>
</dbReference>
<evidence type="ECO:0000259" key="11">
    <source>
        <dbReference type="PROSITE" id="PS51163"/>
    </source>
</evidence>
<dbReference type="GO" id="GO:0008270">
    <property type="term" value="F:zinc ion binding"/>
    <property type="evidence" value="ECO:0007669"/>
    <property type="project" value="UniProtKB-KW"/>
</dbReference>
<dbReference type="PANTHER" id="PTHR42959:SF1">
    <property type="entry name" value="CARBAMOYLTRANSFERASE HYPF"/>
    <property type="match status" value="1"/>
</dbReference>
<gene>
    <name evidence="12" type="primary">hypF</name>
    <name evidence="12" type="ORF">DVG78_08905</name>
</gene>
<dbReference type="GO" id="GO:0051604">
    <property type="term" value="P:protein maturation"/>
    <property type="evidence" value="ECO:0007669"/>
    <property type="project" value="TreeGrafter"/>
</dbReference>
<dbReference type="UniPathway" id="UPA00335"/>
<evidence type="ECO:0000259" key="10">
    <source>
        <dbReference type="PROSITE" id="PS51160"/>
    </source>
</evidence>
<keyword evidence="4" id="KW-0479">Metal-binding</keyword>
<sequence>MENGSFAHSQNTFSLRFSGLVQGIGFRPFVYQIAIQQQLKGQVSNDTDGVCVLLTTNEENALKFLKRLIDSPPTLAKITKYSIEKIAYQYFESFNIVESPTAHSGSRLMLTPDFSLCANCRQELHNTINRRYRYPFITCTQCGPRYSIQRILPYDRPTTTMQAFKMCPACEREYNHPADRRFYSQTNSCPECGVQLRLFKSDGKVVHTMGQLNDSQWILARISWELKQGKIIAVKGIGGYLLLCDATNEATVLTLRKRKHRPSKPLAVLYPTLERLREDAYISTQEAEALQSVVAPIVLVRSKKSERFSTFWKFGEAVNPNLNHLGVMLPYSPLLELIAKDFGKPLVATSGNFSGSPIIFKDDQAQSELGQVADFILTDNHEIVVPQDDSVIRFSEKYGQKIVIRRSRGLAPNGPLSHKNTEITPTSKNETTLAFGASLKSTFGLKTIDNLYLSQYLGDLEDFETQENFKHTLNHFLQLFQAKPTQLLTDAHKGYFSTQLAQELGKSESIPVIKTQHHAAHFAAVLAENELLETTETVLGVIWDGTGYGTDGQIWGGEYLLFNPPLYQTEGLSFLSKSMARVNHFEYFDAFLGDKMPREPRLSAFSLLKEFPEYWGLVSQKFNEKEWDLYTRLLQKNTLKTSSVGRIFDGVASLLGLLDKNHYEGEAALRLEELAGYYFNSHGYSFAEHYFQNRPFPKTIPTHELIKGVVQDILKDKPKDWIAAKFHFSLIKAVEIMANELNTKKIAFSGGVFQNAVLVDLMIENMGKTHELFFHQELPPNDECIAFGQLMLVENRKRVEHREVVFENYI</sequence>
<dbReference type="Gene3D" id="3.30.420.360">
    <property type="match status" value="1"/>
</dbReference>
<dbReference type="OrthoDB" id="9808093at2"/>
<dbReference type="GO" id="GO:0003725">
    <property type="term" value="F:double-stranded RNA binding"/>
    <property type="evidence" value="ECO:0007669"/>
    <property type="project" value="InterPro"/>
</dbReference>
<dbReference type="PROSITE" id="PS51160">
    <property type="entry name" value="ACYLPHOSPHATASE_3"/>
    <property type="match status" value="1"/>
</dbReference>
<comment type="similarity">
    <text evidence="2 8">Belongs to the carbamoyltransferase HypF family.</text>
</comment>
<dbReference type="InterPro" id="IPR051060">
    <property type="entry name" value="Carbamoyltrans_HypF-like"/>
</dbReference>
<keyword evidence="5" id="KW-0863">Zinc-finger</keyword>
<evidence type="ECO:0000256" key="5">
    <source>
        <dbReference type="ARBA" id="ARBA00022771"/>
    </source>
</evidence>
<evidence type="ECO:0000256" key="1">
    <source>
        <dbReference type="ARBA" id="ARBA00004711"/>
    </source>
</evidence>
<dbReference type="InterPro" id="IPR006070">
    <property type="entry name" value="Sua5-like_dom"/>
</dbReference>
<dbReference type="RefSeq" id="WP_114460744.1">
    <property type="nucleotide sequence ID" value="NZ_QPIW01000005.1"/>
</dbReference>
<dbReference type="InterPro" id="IPR001792">
    <property type="entry name" value="Acylphosphatase-like_dom"/>
</dbReference>
<comment type="caution">
    <text evidence="12">The sequence shown here is derived from an EMBL/GenBank/DDBJ whole genome shotgun (WGS) entry which is preliminary data.</text>
</comment>
<feature type="domain" description="YrdC-like" evidence="11">
    <location>
        <begin position="216"/>
        <end position="409"/>
    </location>
</feature>
<evidence type="ECO:0000256" key="4">
    <source>
        <dbReference type="ARBA" id="ARBA00022723"/>
    </source>
</evidence>
<keyword evidence="3" id="KW-0436">Ligase</keyword>
<dbReference type="Pfam" id="PF07503">
    <property type="entry name" value="zf-HYPF"/>
    <property type="match status" value="2"/>
</dbReference>
<evidence type="ECO:0000256" key="8">
    <source>
        <dbReference type="PIRNR" id="PIRNR006256"/>
    </source>
</evidence>
<comment type="catalytic activity">
    <reaction evidence="9">
        <text>an acyl phosphate + H2O = a carboxylate + phosphate + H(+)</text>
        <dbReference type="Rhea" id="RHEA:14965"/>
        <dbReference type="ChEBI" id="CHEBI:15377"/>
        <dbReference type="ChEBI" id="CHEBI:15378"/>
        <dbReference type="ChEBI" id="CHEBI:29067"/>
        <dbReference type="ChEBI" id="CHEBI:43474"/>
        <dbReference type="ChEBI" id="CHEBI:59918"/>
        <dbReference type="EC" id="3.6.1.7"/>
    </reaction>
</comment>
<dbReference type="Pfam" id="PF22521">
    <property type="entry name" value="HypF_C_2"/>
    <property type="match status" value="1"/>
</dbReference>
<dbReference type="GO" id="GO:0003998">
    <property type="term" value="F:acylphosphatase activity"/>
    <property type="evidence" value="ECO:0007669"/>
    <property type="project" value="UniProtKB-EC"/>
</dbReference>
<dbReference type="Gene3D" id="3.30.110.120">
    <property type="match status" value="1"/>
</dbReference>
<dbReference type="Pfam" id="PF01300">
    <property type="entry name" value="Sua5_yciO_yrdC"/>
    <property type="match status" value="1"/>
</dbReference>
<keyword evidence="13" id="KW-1185">Reference proteome</keyword>
<evidence type="ECO:0000313" key="12">
    <source>
        <dbReference type="EMBL" id="RDB06371.1"/>
    </source>
</evidence>
<dbReference type="PROSITE" id="PS51163">
    <property type="entry name" value="YRDC"/>
    <property type="match status" value="1"/>
</dbReference>
<comment type="pathway">
    <text evidence="1">Protein modification; [NiFe] hydrogenase maturation.</text>
</comment>
<proteinExistence type="inferred from homology"/>
<keyword evidence="9" id="KW-0378">Hydrolase</keyword>
<protein>
    <recommendedName>
        <fullName evidence="8">Carbamoyltransferase</fullName>
        <ecNumber evidence="8">6.2.-.-</ecNumber>
    </recommendedName>
</protein>
<feature type="domain" description="Acylphosphatase-like" evidence="10">
    <location>
        <begin position="12"/>
        <end position="98"/>
    </location>
</feature>
<evidence type="ECO:0000256" key="9">
    <source>
        <dbReference type="PROSITE-ProRule" id="PRU00520"/>
    </source>
</evidence>
<dbReference type="EMBL" id="QPIW01000005">
    <property type="protein sequence ID" value="RDB06371.1"/>
    <property type="molecule type" value="Genomic_DNA"/>
</dbReference>
<reference evidence="12 13" key="1">
    <citation type="submission" date="2018-07" db="EMBL/GenBank/DDBJ databases">
        <title>Genome analysis of Runella aurantiaca.</title>
        <authorList>
            <person name="Yang X."/>
        </authorList>
    </citation>
    <scope>NUCLEOTIDE SEQUENCE [LARGE SCALE GENOMIC DNA]</scope>
    <source>
        <strain evidence="12 13">YX9</strain>
    </source>
</reference>
<dbReference type="AlphaFoldDB" id="A0A369I9C9"/>
<dbReference type="SUPFAM" id="SSF55821">
    <property type="entry name" value="YrdC/RibB"/>
    <property type="match status" value="1"/>
</dbReference>
<dbReference type="InterPro" id="IPR055128">
    <property type="entry name" value="HypF_C_2"/>
</dbReference>
<organism evidence="12 13">
    <name type="scientific">Runella aurantiaca</name>
    <dbReference type="NCBI Taxonomy" id="2282308"/>
    <lineage>
        <taxon>Bacteria</taxon>
        <taxon>Pseudomonadati</taxon>
        <taxon>Bacteroidota</taxon>
        <taxon>Cytophagia</taxon>
        <taxon>Cytophagales</taxon>
        <taxon>Spirosomataceae</taxon>
        <taxon>Runella</taxon>
    </lineage>
</organism>
<dbReference type="Pfam" id="PF00708">
    <property type="entry name" value="Acylphosphatase"/>
    <property type="match status" value="1"/>
</dbReference>
<evidence type="ECO:0000256" key="3">
    <source>
        <dbReference type="ARBA" id="ARBA00022598"/>
    </source>
</evidence>